<protein>
    <recommendedName>
        <fullName evidence="3">Haloacid dehalogenase</fullName>
    </recommendedName>
</protein>
<dbReference type="Gene3D" id="1.10.150.240">
    <property type="entry name" value="Putative phosphatase, domain 2"/>
    <property type="match status" value="1"/>
</dbReference>
<dbReference type="AlphaFoldDB" id="A0A1F4UJ33"/>
<organism evidence="1 2">
    <name type="scientific">candidate division WWE3 bacterium RBG_19FT_COMBO_53_11</name>
    <dbReference type="NCBI Taxonomy" id="1802613"/>
    <lineage>
        <taxon>Bacteria</taxon>
        <taxon>Katanobacteria</taxon>
    </lineage>
</organism>
<accession>A0A1F4UJ33</accession>
<dbReference type="Gene3D" id="3.40.50.1000">
    <property type="entry name" value="HAD superfamily/HAD-like"/>
    <property type="match status" value="1"/>
</dbReference>
<proteinExistence type="predicted"/>
<comment type="caution">
    <text evidence="1">The sequence shown here is derived from an EMBL/GenBank/DDBJ whole genome shotgun (WGS) entry which is preliminary data.</text>
</comment>
<dbReference type="InterPro" id="IPR023198">
    <property type="entry name" value="PGP-like_dom2"/>
</dbReference>
<dbReference type="SUPFAM" id="SSF56784">
    <property type="entry name" value="HAD-like"/>
    <property type="match status" value="1"/>
</dbReference>
<dbReference type="Pfam" id="PF00702">
    <property type="entry name" value="Hydrolase"/>
    <property type="match status" value="1"/>
</dbReference>
<dbReference type="InterPro" id="IPR023214">
    <property type="entry name" value="HAD_sf"/>
</dbReference>
<dbReference type="EMBL" id="MEUW01000001">
    <property type="protein sequence ID" value="OGC44971.1"/>
    <property type="molecule type" value="Genomic_DNA"/>
</dbReference>
<evidence type="ECO:0008006" key="3">
    <source>
        <dbReference type="Google" id="ProtNLM"/>
    </source>
</evidence>
<dbReference type="InterPro" id="IPR036412">
    <property type="entry name" value="HAD-like_sf"/>
</dbReference>
<reference evidence="1 2" key="1">
    <citation type="journal article" date="2016" name="Nat. Commun.">
        <title>Thousands of microbial genomes shed light on interconnected biogeochemical processes in an aquifer system.</title>
        <authorList>
            <person name="Anantharaman K."/>
            <person name="Brown C.T."/>
            <person name="Hug L.A."/>
            <person name="Sharon I."/>
            <person name="Castelle C.J."/>
            <person name="Probst A.J."/>
            <person name="Thomas B.C."/>
            <person name="Singh A."/>
            <person name="Wilkins M.J."/>
            <person name="Karaoz U."/>
            <person name="Brodie E.L."/>
            <person name="Williams K.H."/>
            <person name="Hubbard S.S."/>
            <person name="Banfield J.F."/>
        </authorList>
    </citation>
    <scope>NUCLEOTIDE SEQUENCE [LARGE SCALE GENOMIC DNA]</scope>
</reference>
<evidence type="ECO:0000313" key="1">
    <source>
        <dbReference type="EMBL" id="OGC44971.1"/>
    </source>
</evidence>
<dbReference type="STRING" id="1802613.A2V54_02630"/>
<dbReference type="Proteomes" id="UP000176583">
    <property type="component" value="Unassembled WGS sequence"/>
</dbReference>
<evidence type="ECO:0000313" key="2">
    <source>
        <dbReference type="Proteomes" id="UP000176583"/>
    </source>
</evidence>
<gene>
    <name evidence="1" type="ORF">A2V54_02630</name>
</gene>
<name>A0A1F4UJ33_UNCKA</name>
<sequence>MNLWVFDLDGTLITSGIDYARAVFHWELMFINRMEHRAPHYDKFVPDFLGLLRESEKELFKTMRAHRKRFPTSMVEAYRGLCRNFGMSVDPEIERETWEIGVSALSEETYRNRGMLPGAEEALAFLQERGDLIYCVTAGDPVVQWMKWRGYNLRRFFPSQREYRVIWWDKLRTLKKLRKLHRDKAAIMVGDSIGSDLIPAAKAGYLPIYIPHPSVWDHGELEKEPPPGSRRFLQITQIVSEYQSLIRPTG</sequence>